<evidence type="ECO:0000313" key="1">
    <source>
        <dbReference type="EMBL" id="CAB4638801.1"/>
    </source>
</evidence>
<dbReference type="InterPro" id="IPR035959">
    <property type="entry name" value="RutC-like_sf"/>
</dbReference>
<organism evidence="1">
    <name type="scientific">freshwater metagenome</name>
    <dbReference type="NCBI Taxonomy" id="449393"/>
    <lineage>
        <taxon>unclassified sequences</taxon>
        <taxon>metagenomes</taxon>
        <taxon>ecological metagenomes</taxon>
    </lineage>
</organism>
<dbReference type="GO" id="GO:0019239">
    <property type="term" value="F:deaminase activity"/>
    <property type="evidence" value="ECO:0007669"/>
    <property type="project" value="TreeGrafter"/>
</dbReference>
<dbReference type="Gene3D" id="3.30.1330.40">
    <property type="entry name" value="RutC-like"/>
    <property type="match status" value="1"/>
</dbReference>
<accession>A0A6J6JN08</accession>
<gene>
    <name evidence="1" type="ORF">UFOPK2086_00802</name>
</gene>
<dbReference type="AlphaFoldDB" id="A0A6J6JN08"/>
<dbReference type="PANTHER" id="PTHR11803">
    <property type="entry name" value="2-IMINOBUTANOATE/2-IMINOPROPANOATE DEAMINASE RIDA"/>
    <property type="match status" value="1"/>
</dbReference>
<protein>
    <submittedName>
        <fullName evidence="1">Unannotated protein</fullName>
    </submittedName>
</protein>
<dbReference type="PANTHER" id="PTHR11803:SF44">
    <property type="entry name" value="RUTC FAMILY PROTEIN YJGH"/>
    <property type="match status" value="1"/>
</dbReference>
<proteinExistence type="predicted"/>
<reference evidence="1" key="1">
    <citation type="submission" date="2020-05" db="EMBL/GenBank/DDBJ databases">
        <authorList>
            <person name="Chiriac C."/>
            <person name="Salcher M."/>
            <person name="Ghai R."/>
            <person name="Kavagutti S V."/>
        </authorList>
    </citation>
    <scope>NUCLEOTIDE SEQUENCE</scope>
</reference>
<dbReference type="InterPro" id="IPR006175">
    <property type="entry name" value="YjgF/YER057c/UK114"/>
</dbReference>
<name>A0A6J6JN08_9ZZZZ</name>
<dbReference type="EMBL" id="CAEZVQ010000102">
    <property type="protein sequence ID" value="CAB4638801.1"/>
    <property type="molecule type" value="Genomic_DNA"/>
</dbReference>
<sequence>MGFMGISEVRPEHMAPPAAKYAHAVKVDKADTFLFTSGVVPTMSDGTVPPSIEGQARVVWANLLELLKASDMGVSHIASMTTYVVAGDQLRERLDAVMGVRDEVLGDHRAASTLVTVPALARAEWLVEISLIAAK</sequence>
<dbReference type="GO" id="GO:0005829">
    <property type="term" value="C:cytosol"/>
    <property type="evidence" value="ECO:0007669"/>
    <property type="project" value="TreeGrafter"/>
</dbReference>
<dbReference type="Pfam" id="PF01042">
    <property type="entry name" value="Ribonuc_L-PSP"/>
    <property type="match status" value="1"/>
</dbReference>
<dbReference type="SUPFAM" id="SSF55298">
    <property type="entry name" value="YjgF-like"/>
    <property type="match status" value="1"/>
</dbReference>